<reference evidence="2 3" key="1">
    <citation type="submission" date="2020-08" db="EMBL/GenBank/DDBJ databases">
        <title>Bridging the membrane lipid divide: bacteria of the FCB group superphylum have the potential to synthesize archaeal ether lipids.</title>
        <authorList>
            <person name="Villanueva L."/>
            <person name="Von Meijenfeldt F.A.B."/>
            <person name="Westbye A.B."/>
            <person name="Yadav S."/>
            <person name="Hopmans E.C."/>
            <person name="Dutilh B.E."/>
            <person name="Sinninghe Damste J.S."/>
        </authorList>
    </citation>
    <scope>NUCLEOTIDE SEQUENCE [LARGE SCALE GENOMIC DNA]</scope>
    <source>
        <strain evidence="2">NIOZ-UU81</strain>
    </source>
</reference>
<dbReference type="Gene3D" id="3.30.700.20">
    <property type="entry name" value="Hypothetical protein ph0010, domain 1"/>
    <property type="match status" value="1"/>
</dbReference>
<evidence type="ECO:0000313" key="2">
    <source>
        <dbReference type="EMBL" id="MBC8207711.1"/>
    </source>
</evidence>
<organism evidence="2 3">
    <name type="scientific">Candidatus Desulfatifera sulfidica</name>
    <dbReference type="NCBI Taxonomy" id="2841691"/>
    <lineage>
        <taxon>Bacteria</taxon>
        <taxon>Pseudomonadati</taxon>
        <taxon>Thermodesulfobacteriota</taxon>
        <taxon>Desulfobulbia</taxon>
        <taxon>Desulfobulbales</taxon>
        <taxon>Desulfobulbaceae</taxon>
        <taxon>Candidatus Desulfatifera</taxon>
    </lineage>
</organism>
<gene>
    <name evidence="2" type="primary">amrA</name>
    <name evidence="2" type="ORF">H8E79_00890</name>
</gene>
<dbReference type="NCBIfam" id="TIGR04335">
    <property type="entry name" value="AmmeMemoSam_A"/>
    <property type="match status" value="1"/>
</dbReference>
<dbReference type="Gene3D" id="3.30.1490.150">
    <property type="entry name" value="Hypothetical protein ph0010, domain 2"/>
    <property type="match status" value="1"/>
</dbReference>
<dbReference type="InterPro" id="IPR027485">
    <property type="entry name" value="AMMECR1_N"/>
</dbReference>
<dbReference type="Pfam" id="PF01871">
    <property type="entry name" value="AMMECR1"/>
    <property type="match status" value="1"/>
</dbReference>
<dbReference type="SUPFAM" id="SSF143447">
    <property type="entry name" value="AMMECR1-like"/>
    <property type="match status" value="1"/>
</dbReference>
<dbReference type="InterPro" id="IPR036071">
    <property type="entry name" value="AMMECR1_dom_sf"/>
</dbReference>
<dbReference type="AlphaFoldDB" id="A0A8J6T8R2"/>
<dbReference type="EMBL" id="JACNLK010000012">
    <property type="protein sequence ID" value="MBC8207711.1"/>
    <property type="molecule type" value="Genomic_DNA"/>
</dbReference>
<feature type="domain" description="AMMECR1" evidence="1">
    <location>
        <begin position="1"/>
        <end position="191"/>
    </location>
</feature>
<dbReference type="NCBIfam" id="TIGR00296">
    <property type="entry name" value="TIGR00296 family protein"/>
    <property type="match status" value="1"/>
</dbReference>
<dbReference type="InterPro" id="IPR002733">
    <property type="entry name" value="AMMECR1_domain"/>
</dbReference>
<evidence type="ECO:0000313" key="3">
    <source>
        <dbReference type="Proteomes" id="UP000599024"/>
    </source>
</evidence>
<dbReference type="PANTHER" id="PTHR13016:SF0">
    <property type="entry name" value="AMME SYNDROME CANDIDATE GENE 1 PROTEIN"/>
    <property type="match status" value="1"/>
</dbReference>
<protein>
    <submittedName>
        <fullName evidence="2">AmmeMemoRadiSam system protein A</fullName>
    </submittedName>
</protein>
<dbReference type="Proteomes" id="UP000599024">
    <property type="component" value="Unassembled WGS sequence"/>
</dbReference>
<dbReference type="InterPro" id="IPR027623">
    <property type="entry name" value="AmmeMemoSam_A"/>
</dbReference>
<dbReference type="InterPro" id="IPR023473">
    <property type="entry name" value="AMMECR1"/>
</dbReference>
<evidence type="ECO:0000259" key="1">
    <source>
        <dbReference type="PROSITE" id="PS51112"/>
    </source>
</evidence>
<accession>A0A8J6T8R2</accession>
<dbReference type="PANTHER" id="PTHR13016">
    <property type="entry name" value="AMMECR1 HOMOLOG"/>
    <property type="match status" value="1"/>
</dbReference>
<comment type="caution">
    <text evidence="2">The sequence shown here is derived from an EMBL/GenBank/DDBJ whole genome shotgun (WGS) entry which is preliminary data.</text>
</comment>
<proteinExistence type="predicted"/>
<dbReference type="PROSITE" id="PS51112">
    <property type="entry name" value="AMMECR1"/>
    <property type="match status" value="1"/>
</dbReference>
<name>A0A8J6T8R2_9BACT</name>
<sequence length="191" mass="21111">MVNRVTIEQGRQLLTLARAGITAHLAGEPLPSLPRGSVFAQECGTFVTLKLDGQLRGCIGNIEPHGSLAESVLRNSISAAVHDTRFQPLSGDELDRVRIEVSILTLPEPLNYDDSEDLVSSLKPGIHGVILRLGQRHAATFLPQVWEQLPQPEQFLDQLCRKAGVNHSAWREEQPTIEVYEVEKFSEGEAE</sequence>